<dbReference type="InterPro" id="IPR036568">
    <property type="entry name" value="GGCT-like_sf"/>
</dbReference>
<reference evidence="2 3" key="1">
    <citation type="submission" date="2023-06" db="EMBL/GenBank/DDBJ databases">
        <title>Marinobacter azerbaijanicus a moderately halophilic, isolated from Urmia Lake in Azerbaijan region of Iran.</title>
        <authorList>
            <person name="Sanchez-Porro C."/>
            <person name="Aghdam E.M."/>
            <person name="Saheb S.M."/>
            <person name="Tarhriz V."/>
            <person name="Kazemi E."/>
            <person name="Ammozegar M.A."/>
            <person name="Ventosa A."/>
            <person name="Hejazi M.S."/>
        </authorList>
    </citation>
    <scope>NUCLEOTIDE SEQUENCE [LARGE SCALE GENOMIC DNA]</scope>
    <source>
        <strain evidence="2 3">TBZ242</strain>
    </source>
</reference>
<dbReference type="PANTHER" id="PTHR12935">
    <property type="entry name" value="GAMMA-GLUTAMYLCYCLOTRANSFERASE"/>
    <property type="match status" value="1"/>
</dbReference>
<organism evidence="2 3">
    <name type="scientific">Marinobacter azerbaijanicus</name>
    <dbReference type="NCBI Taxonomy" id="3050455"/>
    <lineage>
        <taxon>Bacteria</taxon>
        <taxon>Pseudomonadati</taxon>
        <taxon>Pseudomonadota</taxon>
        <taxon>Gammaproteobacteria</taxon>
        <taxon>Pseudomonadales</taxon>
        <taxon>Marinobacteraceae</taxon>
        <taxon>Marinobacter</taxon>
    </lineage>
</organism>
<dbReference type="InterPro" id="IPR017939">
    <property type="entry name" value="G-Glutamylcylcotransferase"/>
</dbReference>
<dbReference type="PANTHER" id="PTHR12935:SF0">
    <property type="entry name" value="GAMMA-GLUTAMYLCYCLOTRANSFERASE"/>
    <property type="match status" value="1"/>
</dbReference>
<evidence type="ECO:0000256" key="1">
    <source>
        <dbReference type="ARBA" id="ARBA00023239"/>
    </source>
</evidence>
<evidence type="ECO:0000313" key="2">
    <source>
        <dbReference type="EMBL" id="MDL0431776.1"/>
    </source>
</evidence>
<dbReference type="RefSeq" id="WP_285390904.1">
    <property type="nucleotide sequence ID" value="NZ_JASSVS010000005.1"/>
</dbReference>
<dbReference type="Proteomes" id="UP001227964">
    <property type="component" value="Unassembled WGS sequence"/>
</dbReference>
<evidence type="ECO:0000313" key="3">
    <source>
        <dbReference type="Proteomes" id="UP001227964"/>
    </source>
</evidence>
<dbReference type="Pfam" id="PF13772">
    <property type="entry name" value="AIG2_2"/>
    <property type="match status" value="1"/>
</dbReference>
<accession>A0ABT7IC94</accession>
<keyword evidence="1" id="KW-0456">Lyase</keyword>
<keyword evidence="3" id="KW-1185">Reference proteome</keyword>
<name>A0ABT7IC94_9GAMM</name>
<sequence length="173" mass="19550">MWDNESGGSMLCFCYGSNMSQRRLQARVPSARFKTVAELPNHRLRFHKAAMDGSAKCDAEETGNPEDRVVGVVYEIADSQKPDLDKHEALGFGYDEKQVELAAPEGNLQAWMYFATRIDDSLKPFHWYKDHVLTGARENGLPADYIARIEAVESIDDPSPERHGRELAIYRST</sequence>
<dbReference type="Gene3D" id="3.10.490.10">
    <property type="entry name" value="Gamma-glutamyl cyclotransferase-like"/>
    <property type="match status" value="1"/>
</dbReference>
<comment type="caution">
    <text evidence="2">The sequence shown here is derived from an EMBL/GenBank/DDBJ whole genome shotgun (WGS) entry which is preliminary data.</text>
</comment>
<dbReference type="EMBL" id="JASSVS010000005">
    <property type="protein sequence ID" value="MDL0431776.1"/>
    <property type="molecule type" value="Genomic_DNA"/>
</dbReference>
<gene>
    <name evidence="2" type="ORF">QPM17_11595</name>
</gene>
<proteinExistence type="predicted"/>
<dbReference type="SUPFAM" id="SSF110857">
    <property type="entry name" value="Gamma-glutamyl cyclotransferase-like"/>
    <property type="match status" value="1"/>
</dbReference>
<dbReference type="InterPro" id="IPR013024">
    <property type="entry name" value="GGCT-like"/>
</dbReference>
<dbReference type="CDD" id="cd06661">
    <property type="entry name" value="GGCT_like"/>
    <property type="match status" value="1"/>
</dbReference>
<protein>
    <submittedName>
        <fullName evidence="2">Gamma-glutamylcyclotransferase family protein</fullName>
    </submittedName>
</protein>